<dbReference type="GO" id="GO:0009706">
    <property type="term" value="C:chloroplast inner membrane"/>
    <property type="evidence" value="ECO:0007669"/>
    <property type="project" value="TreeGrafter"/>
</dbReference>
<name>A0A7S0IHM4_MICPS</name>
<keyword evidence="7" id="KW-0809">Transit peptide</keyword>
<gene>
    <name evidence="11" type="ORF">MCOM1403_LOCUS9465</name>
</gene>
<dbReference type="EMBL" id="HBEQ01011767">
    <property type="protein sequence ID" value="CAD8522223.1"/>
    <property type="molecule type" value="Transcribed_RNA"/>
</dbReference>
<comment type="similarity">
    <text evidence="3">Belongs to the RETICULATA family.</text>
</comment>
<evidence type="ECO:0000313" key="11">
    <source>
        <dbReference type="EMBL" id="CAD8522223.1"/>
    </source>
</evidence>
<evidence type="ECO:0000256" key="7">
    <source>
        <dbReference type="ARBA" id="ARBA00022946"/>
    </source>
</evidence>
<evidence type="ECO:0000256" key="8">
    <source>
        <dbReference type="ARBA" id="ARBA00022989"/>
    </source>
</evidence>
<keyword evidence="9" id="KW-0472">Membrane</keyword>
<feature type="region of interest" description="Disordered" evidence="10">
    <location>
        <begin position="66"/>
        <end position="172"/>
    </location>
</feature>
<evidence type="ECO:0000256" key="4">
    <source>
        <dbReference type="ARBA" id="ARBA00022528"/>
    </source>
</evidence>
<comment type="subcellular location">
    <subcellularLocation>
        <location evidence="1">Membrane</location>
        <topology evidence="1">Multi-pass membrane protein</topology>
    </subcellularLocation>
    <subcellularLocation>
        <location evidence="2">Plastid</location>
        <location evidence="2">Chloroplast</location>
    </subcellularLocation>
</comment>
<reference evidence="11" key="1">
    <citation type="submission" date="2021-01" db="EMBL/GenBank/DDBJ databases">
        <authorList>
            <person name="Corre E."/>
            <person name="Pelletier E."/>
            <person name="Niang G."/>
            <person name="Scheremetjew M."/>
            <person name="Finn R."/>
            <person name="Kale V."/>
            <person name="Holt S."/>
            <person name="Cochrane G."/>
            <person name="Meng A."/>
            <person name="Brown T."/>
            <person name="Cohen L."/>
        </authorList>
    </citation>
    <scope>NUCLEOTIDE SEQUENCE</scope>
    <source>
        <strain evidence="11">CCMP1723</strain>
    </source>
</reference>
<evidence type="ECO:0000256" key="9">
    <source>
        <dbReference type="ARBA" id="ARBA00023136"/>
    </source>
</evidence>
<keyword evidence="6" id="KW-0812">Transmembrane</keyword>
<evidence type="ECO:0000256" key="5">
    <source>
        <dbReference type="ARBA" id="ARBA00022640"/>
    </source>
</evidence>
<evidence type="ECO:0000256" key="6">
    <source>
        <dbReference type="ARBA" id="ARBA00022692"/>
    </source>
</evidence>
<feature type="compositionally biased region" description="Low complexity" evidence="10">
    <location>
        <begin position="103"/>
        <end position="116"/>
    </location>
</feature>
<evidence type="ECO:0000256" key="2">
    <source>
        <dbReference type="ARBA" id="ARBA00004229"/>
    </source>
</evidence>
<keyword evidence="8" id="KW-1133">Transmembrane helix</keyword>
<evidence type="ECO:0000256" key="1">
    <source>
        <dbReference type="ARBA" id="ARBA00004141"/>
    </source>
</evidence>
<dbReference type="Pfam" id="PF11891">
    <property type="entry name" value="RETICULATA-like"/>
    <property type="match status" value="1"/>
</dbReference>
<dbReference type="GO" id="GO:0099402">
    <property type="term" value="P:plant organ development"/>
    <property type="evidence" value="ECO:0007669"/>
    <property type="project" value="TreeGrafter"/>
</dbReference>
<dbReference type="PANTHER" id="PTHR31038:SF10">
    <property type="entry name" value="OS04G0524400 PROTEIN"/>
    <property type="match status" value="1"/>
</dbReference>
<keyword evidence="5" id="KW-0934">Plastid</keyword>
<keyword evidence="4" id="KW-0150">Chloroplast</keyword>
<protein>
    <submittedName>
        <fullName evidence="11">Uncharacterized protein</fullName>
    </submittedName>
</protein>
<dbReference type="PANTHER" id="PTHR31038">
    <property type="entry name" value="EXPRESSED PROTEIN-RELATED"/>
    <property type="match status" value="1"/>
</dbReference>
<dbReference type="InterPro" id="IPR021825">
    <property type="entry name" value="RETICULATA-related"/>
</dbReference>
<sequence length="489" mass="51651">MATATTTSAVLVGGAGGGIGRSTPGFSAAAPRAQHRQVPRARASLALHHQCKRGLWTLGLVTRSSCVDRQRRERPSSVIRAAASGLDRRSESSRGIGRRNGEAARGARVRIVAAAAEDADKEGAAEVGGGGNDDGAGNGGGDGKGGGGGGGGNDGDGNEEEDDREGRLSRDEANKACESAGIKLPNDMAEIAAAEGIRPEAMNAFVELMTKKAYLGWLFAAIPAVRDRALADPTFLFKLGVEVLGDVALSIASEATGRNEHFWDEAEYFFSDVAASVCLNGAVLTMLSPVVTLGKSHGGGRALAHNKKVGGKLNHFIRLMGGKYPRNLPKHVFQKGNFTTTYRAYAFVSQGFRIGIMSSAVGLAGQGTANLICTIRRKYMPNGYSERYASTVHPEAPPLLEPAMEWGAFMGSSGNARQQLIAGVERVMQDANVKMPALNLLATLVLRVGNNVWGGEQFATKMREMEDSVWEEYSSKVAEVSKTKTGGKR</sequence>
<accession>A0A7S0IHM4</accession>
<evidence type="ECO:0000256" key="10">
    <source>
        <dbReference type="SAM" id="MobiDB-lite"/>
    </source>
</evidence>
<feature type="compositionally biased region" description="Gly residues" evidence="10">
    <location>
        <begin position="126"/>
        <end position="155"/>
    </location>
</feature>
<proteinExistence type="inferred from homology"/>
<evidence type="ECO:0000256" key="3">
    <source>
        <dbReference type="ARBA" id="ARBA00010793"/>
    </source>
</evidence>
<feature type="compositionally biased region" description="Basic and acidic residues" evidence="10">
    <location>
        <begin position="66"/>
        <end position="75"/>
    </location>
</feature>
<dbReference type="AlphaFoldDB" id="A0A7S0IHM4"/>
<organism evidence="11">
    <name type="scientific">Micromonas pusilla</name>
    <name type="common">Picoplanktonic green alga</name>
    <name type="synonym">Chromulina pusilla</name>
    <dbReference type="NCBI Taxonomy" id="38833"/>
    <lineage>
        <taxon>Eukaryota</taxon>
        <taxon>Viridiplantae</taxon>
        <taxon>Chlorophyta</taxon>
        <taxon>Mamiellophyceae</taxon>
        <taxon>Mamiellales</taxon>
        <taxon>Mamiellaceae</taxon>
        <taxon>Micromonas</taxon>
    </lineage>
</organism>